<sequence length="216" mass="21957">MDLAGAVWRTLPWRVLAAAGALGLLIAAVPAATGAAPTPWQTLTLLRGVALTGALGLAFLLDDPARHLTAPVPVRRPVRQALRVALVAPLAALWWTAALLLAPSASRPPAGGITLEASVVALLALAGGAAAVRLTDGARPGPAVAAALLLAAVLAPLSLPEDWALFVAPGDPRWAPGDPRWAAAHDRWAVLLAGAAVAGAWCGPEPLRRRRPRGAG</sequence>
<protein>
    <submittedName>
        <fullName evidence="2">ABC transporter</fullName>
    </submittedName>
</protein>
<proteinExistence type="predicted"/>
<feature type="transmembrane region" description="Helical" evidence="1">
    <location>
        <begin position="113"/>
        <end position="132"/>
    </location>
</feature>
<dbReference type="EMBL" id="QQBH01000027">
    <property type="protein sequence ID" value="RDD85438.1"/>
    <property type="molecule type" value="Genomic_DNA"/>
</dbReference>
<feature type="transmembrane region" description="Helical" evidence="1">
    <location>
        <begin position="45"/>
        <end position="61"/>
    </location>
</feature>
<evidence type="ECO:0000313" key="3">
    <source>
        <dbReference type="Proteomes" id="UP000253742"/>
    </source>
</evidence>
<dbReference type="AlphaFoldDB" id="A0A369V082"/>
<feature type="transmembrane region" description="Helical" evidence="1">
    <location>
        <begin position="188"/>
        <end position="204"/>
    </location>
</feature>
<name>A0A369V082_9ACTN</name>
<dbReference type="STRING" id="146923.Spa2297_15425"/>
<keyword evidence="1" id="KW-1133">Transmembrane helix</keyword>
<accession>A0A369V082</accession>
<feature type="transmembrane region" description="Helical" evidence="1">
    <location>
        <begin position="81"/>
        <end position="101"/>
    </location>
</feature>
<evidence type="ECO:0000256" key="1">
    <source>
        <dbReference type="SAM" id="Phobius"/>
    </source>
</evidence>
<comment type="caution">
    <text evidence="2">The sequence shown here is derived from an EMBL/GenBank/DDBJ whole genome shotgun (WGS) entry which is preliminary data.</text>
</comment>
<dbReference type="OrthoDB" id="4259849at2"/>
<gene>
    <name evidence="2" type="ORF">DVZ84_29935</name>
</gene>
<keyword evidence="1" id="KW-0472">Membrane</keyword>
<organism evidence="2 3">
    <name type="scientific">Streptomyces parvulus</name>
    <dbReference type="NCBI Taxonomy" id="146923"/>
    <lineage>
        <taxon>Bacteria</taxon>
        <taxon>Bacillati</taxon>
        <taxon>Actinomycetota</taxon>
        <taxon>Actinomycetes</taxon>
        <taxon>Kitasatosporales</taxon>
        <taxon>Streptomycetaceae</taxon>
        <taxon>Streptomyces</taxon>
    </lineage>
</organism>
<keyword evidence="1" id="KW-0812">Transmembrane</keyword>
<reference evidence="2 3" key="1">
    <citation type="submission" date="2018-07" db="EMBL/GenBank/DDBJ databases">
        <title>Genome guided investigation of antibiotics producing actinomycetales strain isolated from a Macau mangrove ecosystem.</title>
        <authorList>
            <person name="Hu D."/>
        </authorList>
    </citation>
    <scope>NUCLEOTIDE SEQUENCE [LARGE SCALE GENOMIC DNA]</scope>
    <source>
        <strain evidence="2 3">2297</strain>
    </source>
</reference>
<evidence type="ECO:0000313" key="2">
    <source>
        <dbReference type="EMBL" id="RDD85438.1"/>
    </source>
</evidence>
<dbReference type="Proteomes" id="UP000253742">
    <property type="component" value="Unassembled WGS sequence"/>
</dbReference>
<feature type="transmembrane region" description="Helical" evidence="1">
    <location>
        <begin position="144"/>
        <end position="168"/>
    </location>
</feature>